<proteinExistence type="predicted"/>
<reference evidence="1" key="1">
    <citation type="submission" date="2020-10" db="EMBL/GenBank/DDBJ databases">
        <authorList>
            <person name="Kusch S."/>
        </authorList>
    </citation>
    <scope>NUCLEOTIDE SEQUENCE</scope>
    <source>
        <strain evidence="1">SwB9</strain>
    </source>
</reference>
<dbReference type="Proteomes" id="UP000624404">
    <property type="component" value="Unassembled WGS sequence"/>
</dbReference>
<organism evidence="1 2">
    <name type="scientific">Sclerotinia trifoliorum</name>
    <dbReference type="NCBI Taxonomy" id="28548"/>
    <lineage>
        <taxon>Eukaryota</taxon>
        <taxon>Fungi</taxon>
        <taxon>Dikarya</taxon>
        <taxon>Ascomycota</taxon>
        <taxon>Pezizomycotina</taxon>
        <taxon>Leotiomycetes</taxon>
        <taxon>Helotiales</taxon>
        <taxon>Sclerotiniaceae</taxon>
        <taxon>Sclerotinia</taxon>
    </lineage>
</organism>
<keyword evidence="2" id="KW-1185">Reference proteome</keyword>
<dbReference type="AlphaFoldDB" id="A0A8H2W4C9"/>
<gene>
    <name evidence="1" type="ORF">SCLTRI_LOCUS9049</name>
</gene>
<evidence type="ECO:0000313" key="2">
    <source>
        <dbReference type="Proteomes" id="UP000624404"/>
    </source>
</evidence>
<comment type="caution">
    <text evidence="1">The sequence shown here is derived from an EMBL/GenBank/DDBJ whole genome shotgun (WGS) entry which is preliminary data.</text>
</comment>
<dbReference type="EMBL" id="CAJHIA010000033">
    <property type="protein sequence ID" value="CAD6449256.1"/>
    <property type="molecule type" value="Genomic_DNA"/>
</dbReference>
<evidence type="ECO:0000313" key="1">
    <source>
        <dbReference type="EMBL" id="CAD6449256.1"/>
    </source>
</evidence>
<accession>A0A8H2W4C9</accession>
<name>A0A8H2W4C9_9HELO</name>
<sequence>MEGYMDRERFLASRKHYEELWRQKWNKERIAAVQELESWKKEEKKEGDRGYVDKYEHEHNLKHVGTWAHGEGEPRKVIANSGAVYDAGERIRQAGKRARDARLEEAWRVELEAWEEILIIYDLDDPGRAPDDVLTKRSRQNLDQHKKSCVPKMKTPARPRRARCDHCIEDLKEGISIE</sequence>
<protein>
    <submittedName>
        <fullName evidence="1">19cb35f4-b5d2-4163-bc93-467d4752de91-CDS</fullName>
    </submittedName>
</protein>